<dbReference type="GO" id="GO:0003723">
    <property type="term" value="F:RNA binding"/>
    <property type="evidence" value="ECO:0007669"/>
    <property type="project" value="TreeGrafter"/>
</dbReference>
<organism evidence="5 6">
    <name type="scientific">Kalanchoe fedtschenkoi</name>
    <name type="common">Lavender scallops</name>
    <name type="synonym">South American air plant</name>
    <dbReference type="NCBI Taxonomy" id="63787"/>
    <lineage>
        <taxon>Eukaryota</taxon>
        <taxon>Viridiplantae</taxon>
        <taxon>Streptophyta</taxon>
        <taxon>Embryophyta</taxon>
        <taxon>Tracheophyta</taxon>
        <taxon>Spermatophyta</taxon>
        <taxon>Magnoliopsida</taxon>
        <taxon>eudicotyledons</taxon>
        <taxon>Gunneridae</taxon>
        <taxon>Pentapetalae</taxon>
        <taxon>Saxifragales</taxon>
        <taxon>Crassulaceae</taxon>
        <taxon>Kalanchoe</taxon>
    </lineage>
</organism>
<evidence type="ECO:0000256" key="2">
    <source>
        <dbReference type="ARBA" id="ARBA00022980"/>
    </source>
</evidence>
<dbReference type="SUPFAM" id="SSF54211">
    <property type="entry name" value="Ribosomal protein S5 domain 2-like"/>
    <property type="match status" value="1"/>
</dbReference>
<dbReference type="GO" id="GO:0022627">
    <property type="term" value="C:cytosolic small ribosomal subunit"/>
    <property type="evidence" value="ECO:0007669"/>
    <property type="project" value="TreeGrafter"/>
</dbReference>
<dbReference type="PANTHER" id="PTHR21569">
    <property type="entry name" value="RIBOSOMAL PROTEIN S9"/>
    <property type="match status" value="1"/>
</dbReference>
<dbReference type="Gene3D" id="3.30.230.10">
    <property type="match status" value="1"/>
</dbReference>
<keyword evidence="2" id="KW-0689">Ribosomal protein</keyword>
<dbReference type="Proteomes" id="UP000594263">
    <property type="component" value="Unplaced"/>
</dbReference>
<sequence length="108" mass="12538">MIHEDHGRRHPLQEGPLPDQDQLLSDRARRARDPLLQGLRAHPPPLTRQLHNIDMRIRVKGGGHTSHNYIIRQSITKTLVVFYQKFVDEQTKKEIKDILERCEDSACG</sequence>
<keyword evidence="6" id="KW-1185">Reference proteome</keyword>
<dbReference type="InterPro" id="IPR000754">
    <property type="entry name" value="Ribosomal_uS9"/>
</dbReference>
<dbReference type="Gramene" id="Kaladp0073s0140.1.v1.1">
    <property type="protein sequence ID" value="Kaladp0073s0140.1.v1.1"/>
    <property type="gene ID" value="Kaladp0073s0140.v1.1"/>
</dbReference>
<accession>A0A7N0UNS4</accession>
<evidence type="ECO:0000313" key="5">
    <source>
        <dbReference type="EnsemblPlants" id="Kaladp0073s0140.1.v1.1"/>
    </source>
</evidence>
<dbReference type="AlphaFoldDB" id="A0A7N0UNS4"/>
<dbReference type="GO" id="GO:0006412">
    <property type="term" value="P:translation"/>
    <property type="evidence" value="ECO:0007669"/>
    <property type="project" value="InterPro"/>
</dbReference>
<evidence type="ECO:0000256" key="1">
    <source>
        <dbReference type="ARBA" id="ARBA00005251"/>
    </source>
</evidence>
<dbReference type="InterPro" id="IPR014721">
    <property type="entry name" value="Ribsml_uS5_D2-typ_fold_subgr"/>
</dbReference>
<name>A0A7N0UNS4_KALFE</name>
<keyword evidence="3" id="KW-0687">Ribonucleoprotein</keyword>
<protein>
    <submittedName>
        <fullName evidence="5">Uncharacterized protein</fullName>
    </submittedName>
</protein>
<feature type="region of interest" description="Disordered" evidence="4">
    <location>
        <begin position="1"/>
        <end position="46"/>
    </location>
</feature>
<feature type="compositionally biased region" description="Basic and acidic residues" evidence="4">
    <location>
        <begin position="24"/>
        <end position="33"/>
    </location>
</feature>
<evidence type="ECO:0000256" key="3">
    <source>
        <dbReference type="ARBA" id="ARBA00023274"/>
    </source>
</evidence>
<dbReference type="GO" id="GO:0003735">
    <property type="term" value="F:structural constituent of ribosome"/>
    <property type="evidence" value="ECO:0007669"/>
    <property type="project" value="InterPro"/>
</dbReference>
<reference evidence="5" key="1">
    <citation type="submission" date="2021-01" db="UniProtKB">
        <authorList>
            <consortium name="EnsemblPlants"/>
        </authorList>
    </citation>
    <scope>IDENTIFICATION</scope>
</reference>
<evidence type="ECO:0000313" key="6">
    <source>
        <dbReference type="Proteomes" id="UP000594263"/>
    </source>
</evidence>
<dbReference type="Pfam" id="PF00380">
    <property type="entry name" value="Ribosomal_S9"/>
    <property type="match status" value="1"/>
</dbReference>
<proteinExistence type="inferred from homology"/>
<dbReference type="GO" id="GO:0000462">
    <property type="term" value="P:maturation of SSU-rRNA from tricistronic rRNA transcript (SSU-rRNA, 5.8S rRNA, LSU-rRNA)"/>
    <property type="evidence" value="ECO:0007669"/>
    <property type="project" value="TreeGrafter"/>
</dbReference>
<evidence type="ECO:0000256" key="4">
    <source>
        <dbReference type="SAM" id="MobiDB-lite"/>
    </source>
</evidence>
<dbReference type="EnsemblPlants" id="Kaladp0073s0140.1.v1.1">
    <property type="protein sequence ID" value="Kaladp0073s0140.1.v1.1"/>
    <property type="gene ID" value="Kaladp0073s0140.v1.1"/>
</dbReference>
<dbReference type="PANTHER" id="PTHR21569:SF16">
    <property type="entry name" value="RIBOSOMAL PROTEIN S16"/>
    <property type="match status" value="1"/>
</dbReference>
<dbReference type="InterPro" id="IPR020568">
    <property type="entry name" value="Ribosomal_Su5_D2-typ_SF"/>
</dbReference>
<comment type="similarity">
    <text evidence="1">Belongs to the universal ribosomal protein uS9 family.</text>
</comment>